<dbReference type="FunFam" id="3.30.160.60:FF:000065">
    <property type="entry name" value="B-cell CLL/lymphoma 6, member B"/>
    <property type="match status" value="1"/>
</dbReference>
<dbReference type="eggNOG" id="KOG1721">
    <property type="taxonomic scope" value="Eukaryota"/>
</dbReference>
<evidence type="ECO:0000256" key="9">
    <source>
        <dbReference type="PROSITE-ProRule" id="PRU00042"/>
    </source>
</evidence>
<dbReference type="Pfam" id="PF22995">
    <property type="entry name" value="C2CH-3rd_BIRD-IDD"/>
    <property type="match status" value="1"/>
</dbReference>
<evidence type="ECO:0000256" key="8">
    <source>
        <dbReference type="ARBA" id="ARBA00023242"/>
    </source>
</evidence>
<dbReference type="InterPro" id="IPR059161">
    <property type="entry name" value="Znf-C2H2_STOP1/2_3rd"/>
</dbReference>
<gene>
    <name evidence="11" type="ORF">PHAVU_002G256900g</name>
</gene>
<evidence type="ECO:0000313" key="12">
    <source>
        <dbReference type="Proteomes" id="UP000000226"/>
    </source>
</evidence>
<dbReference type="Proteomes" id="UP000000226">
    <property type="component" value="Chromosome 2"/>
</dbReference>
<evidence type="ECO:0000256" key="5">
    <source>
        <dbReference type="ARBA" id="ARBA00022833"/>
    </source>
</evidence>
<evidence type="ECO:0000256" key="1">
    <source>
        <dbReference type="ARBA" id="ARBA00004123"/>
    </source>
</evidence>
<dbReference type="InterPro" id="IPR013087">
    <property type="entry name" value="Znf_C2H2_type"/>
</dbReference>
<dbReference type="PANTHER" id="PTHR46352:SF14">
    <property type="entry name" value="PROTEIN SENSITIVE TO PROTON RHIZOTOXICITY 2-LIKE"/>
    <property type="match status" value="1"/>
</dbReference>
<dbReference type="Pfam" id="PF23118">
    <property type="entry name" value="zf-C2H2_STOP2_C"/>
    <property type="match status" value="1"/>
</dbReference>
<dbReference type="GO" id="GO:0008270">
    <property type="term" value="F:zinc ion binding"/>
    <property type="evidence" value="ECO:0007669"/>
    <property type="project" value="UniProtKB-KW"/>
</dbReference>
<feature type="domain" description="C2H2-type" evidence="10">
    <location>
        <begin position="120"/>
        <end position="147"/>
    </location>
</feature>
<dbReference type="InterPro" id="IPR044300">
    <property type="entry name" value="STOP1/2"/>
</dbReference>
<sequence length="333" mass="37051">MPNTTQHFPNKNNINFPNDSLHVSLRNLSQLSTRMDSLQTFVSQSIQSHTLLTHHQMNIVSNEILTAIRHVITNGAALVAASENVLPLSDTPTSDSPNLTSDETSVVELDAMELLVQHLHFCEVCGKGFTRDANLRMHMRAHGDEFKTPDALVSRARGETRTKATRFSCPFEGCNRNKTHKKFRPLKSVLCLRNHFKRSHCPKTLSCERCRKKSFAVLSDLRSHVKQCRGEATWKCSCGTTFSRKDKLFGHVALFEGHLPMLEEEKETSVVAAAAAAKGLVKENDGGLDGLPEGFFDGLDEFGFGSSEITSSPEETWPAFRLPTNNLNGNSHF</sequence>
<dbReference type="PROSITE" id="PS50157">
    <property type="entry name" value="ZINC_FINGER_C2H2_2"/>
    <property type="match status" value="1"/>
</dbReference>
<evidence type="ECO:0000256" key="6">
    <source>
        <dbReference type="ARBA" id="ARBA00023015"/>
    </source>
</evidence>
<dbReference type="Pfam" id="PF12874">
    <property type="entry name" value="zf-met"/>
    <property type="match status" value="1"/>
</dbReference>
<keyword evidence="6" id="KW-0805">Transcription regulation</keyword>
<reference evidence="12" key="1">
    <citation type="journal article" date="2014" name="Nat. Genet.">
        <title>A reference genome for common bean and genome-wide analysis of dual domestications.</title>
        <authorList>
            <person name="Schmutz J."/>
            <person name="McClean P.E."/>
            <person name="Mamidi S."/>
            <person name="Wu G.A."/>
            <person name="Cannon S.B."/>
            <person name="Grimwood J."/>
            <person name="Jenkins J."/>
            <person name="Shu S."/>
            <person name="Song Q."/>
            <person name="Chavarro C."/>
            <person name="Torres-Torres M."/>
            <person name="Geffroy V."/>
            <person name="Moghaddam S.M."/>
            <person name="Gao D."/>
            <person name="Abernathy B."/>
            <person name="Barry K."/>
            <person name="Blair M."/>
            <person name="Brick M.A."/>
            <person name="Chovatia M."/>
            <person name="Gepts P."/>
            <person name="Goodstein D.M."/>
            <person name="Gonzales M."/>
            <person name="Hellsten U."/>
            <person name="Hyten D.L."/>
            <person name="Jia G."/>
            <person name="Kelly J.D."/>
            <person name="Kudrna D."/>
            <person name="Lee R."/>
            <person name="Richard M.M."/>
            <person name="Miklas P.N."/>
            <person name="Osorno J.M."/>
            <person name="Rodrigues J."/>
            <person name="Thareau V."/>
            <person name="Urrea C.A."/>
            <person name="Wang M."/>
            <person name="Yu Y."/>
            <person name="Zhang M."/>
            <person name="Wing R.A."/>
            <person name="Cregan P.B."/>
            <person name="Rokhsar D.S."/>
            <person name="Jackson S.A."/>
        </authorList>
    </citation>
    <scope>NUCLEOTIDE SEQUENCE [LARGE SCALE GENOMIC DNA]</scope>
    <source>
        <strain evidence="12">cv. G19833</strain>
    </source>
</reference>
<dbReference type="SUPFAM" id="SSF57667">
    <property type="entry name" value="beta-beta-alpha zinc fingers"/>
    <property type="match status" value="1"/>
</dbReference>
<keyword evidence="5" id="KW-0862">Zinc</keyword>
<evidence type="ECO:0000256" key="7">
    <source>
        <dbReference type="ARBA" id="ARBA00023163"/>
    </source>
</evidence>
<dbReference type="PROSITE" id="PS00028">
    <property type="entry name" value="ZINC_FINGER_C2H2_1"/>
    <property type="match status" value="1"/>
</dbReference>
<dbReference type="GO" id="GO:0010044">
    <property type="term" value="P:response to aluminum ion"/>
    <property type="evidence" value="ECO:0007669"/>
    <property type="project" value="InterPro"/>
</dbReference>
<keyword evidence="8" id="KW-0539">Nucleus</keyword>
<dbReference type="OMA" id="CPKTLSC"/>
<evidence type="ECO:0000256" key="2">
    <source>
        <dbReference type="ARBA" id="ARBA00022723"/>
    </source>
</evidence>
<dbReference type="GO" id="GO:0010447">
    <property type="term" value="P:response to acidic pH"/>
    <property type="evidence" value="ECO:0007669"/>
    <property type="project" value="InterPro"/>
</dbReference>
<dbReference type="OrthoDB" id="8113227at2759"/>
<keyword evidence="4 9" id="KW-0863">Zinc-finger</keyword>
<evidence type="ECO:0000259" key="10">
    <source>
        <dbReference type="PROSITE" id="PS50157"/>
    </source>
</evidence>
<dbReference type="Gramene" id="ESW31658">
    <property type="protein sequence ID" value="ESW31658"/>
    <property type="gene ID" value="PHAVU_002G256900g"/>
</dbReference>
<dbReference type="STRING" id="3885.V7CQP4"/>
<dbReference type="PANTHER" id="PTHR46352">
    <property type="entry name" value="PROTEIN SENSITIVE TO PROTON RHIZOTOXICITY 1"/>
    <property type="match status" value="1"/>
</dbReference>
<evidence type="ECO:0000256" key="3">
    <source>
        <dbReference type="ARBA" id="ARBA00022737"/>
    </source>
</evidence>
<dbReference type="InterPro" id="IPR036236">
    <property type="entry name" value="Znf_C2H2_sf"/>
</dbReference>
<keyword evidence="12" id="KW-1185">Reference proteome</keyword>
<dbReference type="InterPro" id="IPR058196">
    <property type="entry name" value="zf-C2H2_STOP1/2_C"/>
</dbReference>
<organism evidence="11 12">
    <name type="scientific">Phaseolus vulgaris</name>
    <name type="common">Kidney bean</name>
    <name type="synonym">French bean</name>
    <dbReference type="NCBI Taxonomy" id="3885"/>
    <lineage>
        <taxon>Eukaryota</taxon>
        <taxon>Viridiplantae</taxon>
        <taxon>Streptophyta</taxon>
        <taxon>Embryophyta</taxon>
        <taxon>Tracheophyta</taxon>
        <taxon>Spermatophyta</taxon>
        <taxon>Magnoliopsida</taxon>
        <taxon>eudicotyledons</taxon>
        <taxon>Gunneridae</taxon>
        <taxon>Pentapetalae</taxon>
        <taxon>rosids</taxon>
        <taxon>fabids</taxon>
        <taxon>Fabales</taxon>
        <taxon>Fabaceae</taxon>
        <taxon>Papilionoideae</taxon>
        <taxon>50 kb inversion clade</taxon>
        <taxon>NPAAA clade</taxon>
        <taxon>indigoferoid/millettioid clade</taxon>
        <taxon>Phaseoleae</taxon>
        <taxon>Phaseolus</taxon>
    </lineage>
</organism>
<evidence type="ECO:0000313" key="11">
    <source>
        <dbReference type="EMBL" id="ESW31658.1"/>
    </source>
</evidence>
<dbReference type="Gene3D" id="3.30.160.60">
    <property type="entry name" value="Classic Zinc Finger"/>
    <property type="match status" value="2"/>
</dbReference>
<proteinExistence type="predicted"/>
<comment type="subcellular location">
    <subcellularLocation>
        <location evidence="1">Nucleus</location>
    </subcellularLocation>
</comment>
<keyword evidence="3" id="KW-0677">Repeat</keyword>
<dbReference type="EMBL" id="CM002289">
    <property type="protein sequence ID" value="ESW31658.1"/>
    <property type="molecule type" value="Genomic_DNA"/>
</dbReference>
<dbReference type="SMART" id="SM00355">
    <property type="entry name" value="ZnF_C2H2"/>
    <property type="match status" value="3"/>
</dbReference>
<dbReference type="Pfam" id="PF23115">
    <property type="entry name" value="zf-C2H2_STOP2_3rd"/>
    <property type="match status" value="1"/>
</dbReference>
<dbReference type="AlphaFoldDB" id="V7CQP4"/>
<dbReference type="InterPro" id="IPR055187">
    <property type="entry name" value="C2CH-3rd_BIRD-IDD"/>
</dbReference>
<evidence type="ECO:0000256" key="4">
    <source>
        <dbReference type="ARBA" id="ARBA00022771"/>
    </source>
</evidence>
<keyword evidence="7" id="KW-0804">Transcription</keyword>
<keyword evidence="2" id="KW-0479">Metal-binding</keyword>
<protein>
    <recommendedName>
        <fullName evidence="10">C2H2-type domain-containing protein</fullName>
    </recommendedName>
</protein>
<accession>V7CQP4</accession>
<name>V7CQP4_PHAVU</name>